<evidence type="ECO:0000256" key="2">
    <source>
        <dbReference type="ARBA" id="ARBA00022487"/>
    </source>
</evidence>
<dbReference type="InterPro" id="IPR011118">
    <property type="entry name" value="Tannase/feruloyl_esterase"/>
</dbReference>
<keyword evidence="2" id="KW-0719">Serine esterase</keyword>
<evidence type="ECO:0000256" key="8">
    <source>
        <dbReference type="SAM" id="MobiDB-lite"/>
    </source>
</evidence>
<proteinExistence type="inferred from homology"/>
<sequence length="615" mass="66070">MQGFPGPQRMRWLVLVAAALTGVLVAVTGCSSGHAPAPPPASPGVTTAPPAPPPSVPRLAAGEELPVQIPRMGCPDLSTHDFSRLTEGAVSIALATMVSKSDSTPYDYCQVVGFVEPQIGFELRLPTTTYRGRYLQQGCGGYCGVINLALRSPISTGCAPLTDGTMVVGQDDQGHRDTGPVDVWATDPQLKVDFGYRSEHVFAAAAKAVITAFYGAAPRYSYYDGCSDGGREALMEAQRYPTDFDGVLAGAAAFNQTALNGFEEAYLSTVDFRPDGSVILPAAKVDVLHDAVIRECADPDLGAGTIQDPRSCDFDPGSIACPDGPDRPDCLTGEQVDVVRKIYTGVVDSGGTHLYTGGEAIGSEPQWVGLIVPRDGQRREQILTYRIGAGFLRWLGTWKPDPGKVIDESVFTVDNLKGYLESVGGLYDATDPDLSAFAQRGGKLIQWHGWSDGYIPPVGSITYRQAVIDKLGKQIADGFYRLYMFPGMFHCQGGYGPSHTDLLTPLLDWTERDRTPNAVIATKTTADSDGRTATSGPLTQQDPNARPVTARPVYPYPTQTAYKGSGDRNNAANYAAILPQPHDDHYKWGGGDFRSGYQLWCTSDGRELSCNRTHP</sequence>
<organism evidence="9 10">
    <name type="scientific">Nocardia aurantia</name>
    <dbReference type="NCBI Taxonomy" id="2585199"/>
    <lineage>
        <taxon>Bacteria</taxon>
        <taxon>Bacillati</taxon>
        <taxon>Actinomycetota</taxon>
        <taxon>Actinomycetes</taxon>
        <taxon>Mycobacteriales</taxon>
        <taxon>Nocardiaceae</taxon>
        <taxon>Nocardia</taxon>
    </lineage>
</organism>
<dbReference type="GO" id="GO:0046872">
    <property type="term" value="F:metal ion binding"/>
    <property type="evidence" value="ECO:0007669"/>
    <property type="project" value="UniProtKB-KW"/>
</dbReference>
<gene>
    <name evidence="9" type="ORF">NRB56_32440</name>
</gene>
<dbReference type="InterPro" id="IPR029058">
    <property type="entry name" value="AB_hydrolase_fold"/>
</dbReference>
<evidence type="ECO:0008006" key="11">
    <source>
        <dbReference type="Google" id="ProtNLM"/>
    </source>
</evidence>
<reference evidence="9 10" key="1">
    <citation type="submission" date="2019-10" db="EMBL/GenBank/DDBJ databases">
        <title>Nocardia macrotermitis sp. nov. and Nocardia aurantia sp. nov., isolated from the gut of fungus growing-termite Macrotermes natalensis.</title>
        <authorList>
            <person name="Benndorf R."/>
            <person name="Schwitalla J."/>
            <person name="Martin K."/>
            <person name="De Beer W."/>
            <person name="Kaster A.-K."/>
            <person name="Vollmers J."/>
            <person name="Poulsen M."/>
            <person name="Beemelmanns C."/>
        </authorList>
    </citation>
    <scope>NUCLEOTIDE SEQUENCE [LARGE SCALE GENOMIC DNA]</scope>
    <source>
        <strain evidence="9 10">RB56</strain>
    </source>
</reference>
<keyword evidence="6" id="KW-0106">Calcium</keyword>
<dbReference type="Pfam" id="PF07519">
    <property type="entry name" value="Tannase"/>
    <property type="match status" value="1"/>
</dbReference>
<accession>A0A7K0DPN8</accession>
<feature type="region of interest" description="Disordered" evidence="8">
    <location>
        <begin position="523"/>
        <end position="554"/>
    </location>
</feature>
<keyword evidence="3" id="KW-0479">Metal-binding</keyword>
<dbReference type="Proteomes" id="UP000431401">
    <property type="component" value="Unassembled WGS sequence"/>
</dbReference>
<dbReference type="RefSeq" id="WP_153342866.1">
    <property type="nucleotide sequence ID" value="NZ_WEGI01000006.1"/>
</dbReference>
<evidence type="ECO:0000256" key="4">
    <source>
        <dbReference type="ARBA" id="ARBA00022729"/>
    </source>
</evidence>
<keyword evidence="10" id="KW-1185">Reference proteome</keyword>
<keyword evidence="5" id="KW-0378">Hydrolase</keyword>
<evidence type="ECO:0000256" key="3">
    <source>
        <dbReference type="ARBA" id="ARBA00022723"/>
    </source>
</evidence>
<dbReference type="GO" id="GO:0052689">
    <property type="term" value="F:carboxylic ester hydrolase activity"/>
    <property type="evidence" value="ECO:0007669"/>
    <property type="project" value="UniProtKB-KW"/>
</dbReference>
<keyword evidence="4" id="KW-0732">Signal</keyword>
<evidence type="ECO:0000313" key="9">
    <source>
        <dbReference type="EMBL" id="MQY27661.1"/>
    </source>
</evidence>
<evidence type="ECO:0000256" key="5">
    <source>
        <dbReference type="ARBA" id="ARBA00022801"/>
    </source>
</evidence>
<feature type="compositionally biased region" description="Polar residues" evidence="8">
    <location>
        <begin position="523"/>
        <end position="543"/>
    </location>
</feature>
<protein>
    <recommendedName>
        <fullName evidence="11">Tannase/feruloyl esterase family alpha/beta hydrolase</fullName>
    </recommendedName>
</protein>
<dbReference type="PANTHER" id="PTHR33938">
    <property type="entry name" value="FERULOYL ESTERASE B-RELATED"/>
    <property type="match status" value="1"/>
</dbReference>
<name>A0A7K0DPN8_9NOCA</name>
<evidence type="ECO:0000256" key="1">
    <source>
        <dbReference type="ARBA" id="ARBA00006249"/>
    </source>
</evidence>
<evidence type="ECO:0000256" key="6">
    <source>
        <dbReference type="ARBA" id="ARBA00022837"/>
    </source>
</evidence>
<keyword evidence="7" id="KW-1015">Disulfide bond</keyword>
<comment type="caution">
    <text evidence="9">The sequence shown here is derived from an EMBL/GenBank/DDBJ whole genome shotgun (WGS) entry which is preliminary data.</text>
</comment>
<comment type="similarity">
    <text evidence="1">Belongs to the tannase family.</text>
</comment>
<evidence type="ECO:0000313" key="10">
    <source>
        <dbReference type="Proteomes" id="UP000431401"/>
    </source>
</evidence>
<dbReference type="EMBL" id="WEGI01000006">
    <property type="protein sequence ID" value="MQY27661.1"/>
    <property type="molecule type" value="Genomic_DNA"/>
</dbReference>
<feature type="region of interest" description="Disordered" evidence="8">
    <location>
        <begin position="35"/>
        <end position="56"/>
    </location>
</feature>
<dbReference type="AlphaFoldDB" id="A0A7K0DPN8"/>
<dbReference type="SUPFAM" id="SSF53474">
    <property type="entry name" value="alpha/beta-Hydrolases"/>
    <property type="match status" value="1"/>
</dbReference>
<dbReference type="PANTHER" id="PTHR33938:SF15">
    <property type="entry name" value="FERULOYL ESTERASE B-RELATED"/>
    <property type="match status" value="1"/>
</dbReference>
<dbReference type="OrthoDB" id="176867at2"/>
<evidence type="ECO:0000256" key="7">
    <source>
        <dbReference type="ARBA" id="ARBA00023157"/>
    </source>
</evidence>